<dbReference type="Pfam" id="PF08376">
    <property type="entry name" value="NIT"/>
    <property type="match status" value="1"/>
</dbReference>
<evidence type="ECO:0000256" key="4">
    <source>
        <dbReference type="SAM" id="Phobius"/>
    </source>
</evidence>
<dbReference type="OrthoDB" id="9814362at2"/>
<dbReference type="CDD" id="cd11386">
    <property type="entry name" value="MCP_signal"/>
    <property type="match status" value="1"/>
</dbReference>
<dbReference type="GO" id="GO:0006935">
    <property type="term" value="P:chemotaxis"/>
    <property type="evidence" value="ECO:0007669"/>
    <property type="project" value="UniProtKB-KW"/>
</dbReference>
<evidence type="ECO:0000313" key="6">
    <source>
        <dbReference type="EMBL" id="SCZ67973.1"/>
    </source>
</evidence>
<keyword evidence="3" id="KW-0807">Transducer</keyword>
<feature type="domain" description="Methyl-accepting transducer" evidence="5">
    <location>
        <begin position="455"/>
        <end position="684"/>
    </location>
</feature>
<evidence type="ECO:0000256" key="1">
    <source>
        <dbReference type="ARBA" id="ARBA00022500"/>
    </source>
</evidence>
<proteinExistence type="inferred from homology"/>
<name>A0A1G5R1M1_9RHOB</name>
<gene>
    <name evidence="6" type="ORF">SAMN04488118_107155</name>
</gene>
<dbReference type="PANTHER" id="PTHR43531">
    <property type="entry name" value="PROTEIN ICFG"/>
    <property type="match status" value="1"/>
</dbReference>
<keyword evidence="7" id="KW-1185">Reference proteome</keyword>
<sequence>MKLRMVMLLIIGPLFALSGFFSLLHLQTEKDIRDHALDSREKLHEETIIADLVHELQKERGFSAGFLSSKGVKFTEQLSEQRKETTLRREAFEEFVASPVFQELTKTLKQEHLAKLGEIAESLQNLESMRAQVSGLEAAVPTMVGYYTGLIQKLLTAAHPIESGGDDGSLKALLEVRTLISAAKEQAGLERAAGAGGLSRGFVLPLHNRFIKLGGAQEVLLAEASNVLEQINVEEPIYAGESFAALSDARRIISGGFETQNYEHLTPEKWFSLSTNWIDHLRALELDIAEKIDTLANSIVVEKNERLWSFAAVGLISSVVIGVFAVFVFERMIRRIKVLTGVVDGFAKGDFQIWVPNIDGKNELSKMARAIYHFKQETLALRREAEQMKEDDEAELNAKHGRVVELVTEGLAALAKSDLSCHFETPLDGGYDSIRIDFNTASSRLRDVLTSISGTISELDNSSSQMKASALDLAARSTEQVETIRETADRMGRLSTEVEDFGGEVQTASTLAGKTRERANSSSDVVQEAVAAMGRIQDSSERIGQIISMIEDISFQTNLLALNAGVEAARAGEAGRGFAVVASEVRALAQRASDASMEIKQLVEESGRHVADGVDLVDRTGIELGAISGDIMQVDEVLNRILEASQGQIASLHDLSDAMTTINNLAAQNTSMAEETRTTSGDIAQRSNQLAGLICDFRLDAEGGTTAMIGEAAA</sequence>
<dbReference type="InterPro" id="IPR004089">
    <property type="entry name" value="MCPsignal_dom"/>
</dbReference>
<feature type="transmembrane region" description="Helical" evidence="4">
    <location>
        <begin position="307"/>
        <end position="329"/>
    </location>
</feature>
<evidence type="ECO:0000256" key="2">
    <source>
        <dbReference type="ARBA" id="ARBA00029447"/>
    </source>
</evidence>
<accession>A0A1G5R1M1</accession>
<dbReference type="SUPFAM" id="SSF58104">
    <property type="entry name" value="Methyl-accepting chemotaxis protein (MCP) signaling domain"/>
    <property type="match status" value="1"/>
</dbReference>
<dbReference type="Gene3D" id="1.10.287.950">
    <property type="entry name" value="Methyl-accepting chemotaxis protein"/>
    <property type="match status" value="1"/>
</dbReference>
<dbReference type="PANTHER" id="PTHR43531:SF11">
    <property type="entry name" value="METHYL-ACCEPTING CHEMOTAXIS PROTEIN 3"/>
    <property type="match status" value="1"/>
</dbReference>
<keyword evidence="4" id="KW-1133">Transmembrane helix</keyword>
<dbReference type="Proteomes" id="UP000198767">
    <property type="component" value="Unassembled WGS sequence"/>
</dbReference>
<reference evidence="6 7" key="1">
    <citation type="submission" date="2016-10" db="EMBL/GenBank/DDBJ databases">
        <authorList>
            <person name="de Groot N.N."/>
        </authorList>
    </citation>
    <scope>NUCLEOTIDE SEQUENCE [LARGE SCALE GENOMIC DNA]</scope>
    <source>
        <strain evidence="6 7">U95</strain>
    </source>
</reference>
<organism evidence="6 7">
    <name type="scientific">Epibacterium ulvae</name>
    <dbReference type="NCBI Taxonomy" id="1156985"/>
    <lineage>
        <taxon>Bacteria</taxon>
        <taxon>Pseudomonadati</taxon>
        <taxon>Pseudomonadota</taxon>
        <taxon>Alphaproteobacteria</taxon>
        <taxon>Rhodobacterales</taxon>
        <taxon>Roseobacteraceae</taxon>
        <taxon>Epibacterium</taxon>
    </lineage>
</organism>
<dbReference type="InterPro" id="IPR051310">
    <property type="entry name" value="MCP_chemotaxis"/>
</dbReference>
<protein>
    <submittedName>
        <fullName evidence="6">Methyl-accepting chemotaxis protein</fullName>
    </submittedName>
</protein>
<dbReference type="STRING" id="1156985.SAMN04488118_107155"/>
<dbReference type="AlphaFoldDB" id="A0A1G5R1M1"/>
<keyword evidence="4" id="KW-0472">Membrane</keyword>
<dbReference type="GO" id="GO:0007165">
    <property type="term" value="P:signal transduction"/>
    <property type="evidence" value="ECO:0007669"/>
    <property type="project" value="UniProtKB-KW"/>
</dbReference>
<keyword evidence="1" id="KW-0145">Chemotaxis</keyword>
<dbReference type="Pfam" id="PF00015">
    <property type="entry name" value="MCPsignal"/>
    <property type="match status" value="1"/>
</dbReference>
<dbReference type="PROSITE" id="PS50111">
    <property type="entry name" value="CHEMOTAXIS_TRANSDUC_2"/>
    <property type="match status" value="1"/>
</dbReference>
<evidence type="ECO:0000313" key="7">
    <source>
        <dbReference type="Proteomes" id="UP000198767"/>
    </source>
</evidence>
<evidence type="ECO:0000259" key="5">
    <source>
        <dbReference type="PROSITE" id="PS50111"/>
    </source>
</evidence>
<dbReference type="GO" id="GO:0016020">
    <property type="term" value="C:membrane"/>
    <property type="evidence" value="ECO:0007669"/>
    <property type="project" value="InterPro"/>
</dbReference>
<keyword evidence="4" id="KW-0812">Transmembrane</keyword>
<dbReference type="EMBL" id="FMWG01000007">
    <property type="protein sequence ID" value="SCZ67973.1"/>
    <property type="molecule type" value="Genomic_DNA"/>
</dbReference>
<comment type="similarity">
    <text evidence="2">Belongs to the methyl-accepting chemotaxis (MCP) protein family.</text>
</comment>
<dbReference type="SMART" id="SM00283">
    <property type="entry name" value="MA"/>
    <property type="match status" value="1"/>
</dbReference>
<evidence type="ECO:0000256" key="3">
    <source>
        <dbReference type="PROSITE-ProRule" id="PRU00284"/>
    </source>
</evidence>
<dbReference type="InterPro" id="IPR013587">
    <property type="entry name" value="Nitrate/nitrite_sensing"/>
</dbReference>
<dbReference type="Gene3D" id="6.10.340.10">
    <property type="match status" value="1"/>
</dbReference>